<dbReference type="RefSeq" id="WP_120472550.1">
    <property type="nucleotide sequence ID" value="NZ_RAYQ01000086.1"/>
</dbReference>
<proteinExistence type="predicted"/>
<dbReference type="AlphaFoldDB" id="A0A3A9A2G6"/>
<reference evidence="1 2" key="1">
    <citation type="submission" date="2018-09" db="EMBL/GenBank/DDBJ databases">
        <title>Murine metabolic-syndrome-specific gut microbial biobank.</title>
        <authorList>
            <person name="Liu C."/>
        </authorList>
    </citation>
    <scope>NUCLEOTIDE SEQUENCE [LARGE SCALE GENOMIC DNA]</scope>
    <source>
        <strain evidence="1 2">0.1xD8-82</strain>
    </source>
</reference>
<dbReference type="Proteomes" id="UP000280696">
    <property type="component" value="Unassembled WGS sequence"/>
</dbReference>
<name>A0A3A9A2G6_9FIRM</name>
<gene>
    <name evidence="1" type="ORF">D7V94_23010</name>
</gene>
<keyword evidence="2" id="KW-1185">Reference proteome</keyword>
<dbReference type="OrthoDB" id="2570938at2"/>
<comment type="caution">
    <text evidence="1">The sequence shown here is derived from an EMBL/GenBank/DDBJ whole genome shotgun (WGS) entry which is preliminary data.</text>
</comment>
<accession>A0A3A9A2G6</accession>
<evidence type="ECO:0000313" key="2">
    <source>
        <dbReference type="Proteomes" id="UP000280696"/>
    </source>
</evidence>
<dbReference type="EMBL" id="RAYQ01000086">
    <property type="protein sequence ID" value="RKI85384.1"/>
    <property type="molecule type" value="Genomic_DNA"/>
</dbReference>
<evidence type="ECO:0000313" key="1">
    <source>
        <dbReference type="EMBL" id="RKI85384.1"/>
    </source>
</evidence>
<sequence>MLRSSLGFHTMTLCISLLYSEVDKLLIDFSTYRENTGLIEMYRKNEKNDPIIYYHNENYLPLEINIYFKGKNRGIKWCIRSPKCPSNSPFYNIEVTINPKILAGITDYLTAATYSDMNIAIVNFNDESKKISSLLGSFNDYEIKRIDYCINICLSDFIPEYDPEQIMNLIKRSDIPPYYKEWMEYDKTSHRMKSRPESFYLCSKSVNINYYSKYLQLLNRSQENVENGFDQIPQEIINASRSIIRFEVQCKYHKTYSLNKKAEESGNNCVNKYKDILTPLRCVEIVSSYYEKVIGKGDWYSLPEAVRIIQSKNFNSQREQRYIDALKYVNQCRSLAKAKASYQGNELIAFKQTLKELADLNINPVTIPREWNIKHIPNLLKAYFNELMEDYSNFKVV</sequence>
<protein>
    <submittedName>
        <fullName evidence="1">Uncharacterized protein</fullName>
    </submittedName>
</protein>
<organism evidence="1 2">
    <name type="scientific">Parablautia intestinalis</name>
    <dbReference type="NCBI Taxonomy" id="2320100"/>
    <lineage>
        <taxon>Bacteria</taxon>
        <taxon>Bacillati</taxon>
        <taxon>Bacillota</taxon>
        <taxon>Clostridia</taxon>
        <taxon>Lachnospirales</taxon>
        <taxon>Lachnospiraceae</taxon>
        <taxon>Parablautia</taxon>
    </lineage>
</organism>